<evidence type="ECO:0000256" key="11">
    <source>
        <dbReference type="RuleBase" id="RU363115"/>
    </source>
</evidence>
<dbReference type="GO" id="GO:0006508">
    <property type="term" value="P:proteolysis"/>
    <property type="evidence" value="ECO:0007669"/>
    <property type="project" value="UniProtKB-KW"/>
</dbReference>
<comment type="catalytic activity">
    <reaction evidence="10">
        <text>[protein]-C-terminal L-amino acid-glycyl-phosphatidylethanolamide + H2O = [protein]-C-terminal L-amino acid-glycine + a 1,2-diacyl-sn-glycero-3-phosphoethanolamine</text>
        <dbReference type="Rhea" id="RHEA:67548"/>
        <dbReference type="Rhea" id="RHEA-COMP:17323"/>
        <dbReference type="Rhea" id="RHEA-COMP:17324"/>
        <dbReference type="ChEBI" id="CHEBI:15377"/>
        <dbReference type="ChEBI" id="CHEBI:64612"/>
        <dbReference type="ChEBI" id="CHEBI:172940"/>
        <dbReference type="ChEBI" id="CHEBI:172941"/>
    </reaction>
    <physiologicalReaction direction="left-to-right" evidence="10">
        <dbReference type="Rhea" id="RHEA:67549"/>
    </physiologicalReaction>
</comment>
<dbReference type="InterPro" id="IPR046792">
    <property type="entry name" value="Peptidase_C54_cat"/>
</dbReference>
<keyword evidence="7" id="KW-0788">Thiol protease</keyword>
<accession>A0ABX6EZE9</accession>
<evidence type="ECO:0000256" key="9">
    <source>
        <dbReference type="ARBA" id="ARBA00023006"/>
    </source>
</evidence>
<organism evidence="13 14">
    <name type="scientific">Kluyveromyces marxianus</name>
    <name type="common">Yeast</name>
    <name type="synonym">Candida kefyr</name>
    <dbReference type="NCBI Taxonomy" id="4911"/>
    <lineage>
        <taxon>Eukaryota</taxon>
        <taxon>Fungi</taxon>
        <taxon>Dikarya</taxon>
        <taxon>Ascomycota</taxon>
        <taxon>Saccharomycotina</taxon>
        <taxon>Saccharomycetes</taxon>
        <taxon>Saccharomycetales</taxon>
        <taxon>Saccharomycetaceae</taxon>
        <taxon>Kluyveromyces</taxon>
    </lineage>
</organism>
<evidence type="ECO:0000256" key="7">
    <source>
        <dbReference type="ARBA" id="ARBA00022807"/>
    </source>
</evidence>
<dbReference type="SUPFAM" id="SSF54001">
    <property type="entry name" value="Cysteine proteinases"/>
    <property type="match status" value="1"/>
</dbReference>
<keyword evidence="9" id="KW-0072">Autophagy</keyword>
<keyword evidence="4 11" id="KW-0963">Cytoplasm</keyword>
<evidence type="ECO:0000313" key="13">
    <source>
        <dbReference type="EMBL" id="QGN16975.1"/>
    </source>
</evidence>
<keyword evidence="6 11" id="KW-0378">Hydrolase</keyword>
<dbReference type="EMBL" id="CP015058">
    <property type="protein sequence ID" value="QGN16975.1"/>
    <property type="molecule type" value="Genomic_DNA"/>
</dbReference>
<feature type="domain" description="Peptidase C54 catalytic" evidence="12">
    <location>
        <begin position="60"/>
        <end position="351"/>
    </location>
</feature>
<evidence type="ECO:0000256" key="8">
    <source>
        <dbReference type="ARBA" id="ARBA00022927"/>
    </source>
</evidence>
<name>A0ABX6EZE9_KLUMA</name>
<evidence type="ECO:0000256" key="4">
    <source>
        <dbReference type="ARBA" id="ARBA00022490"/>
    </source>
</evidence>
<dbReference type="EC" id="3.4.22.-" evidence="11"/>
<proteinExistence type="inferred from homology"/>
<protein>
    <recommendedName>
        <fullName evidence="11">Cysteine protease</fullName>
        <ecNumber evidence="11">3.4.22.-</ecNumber>
    </recommendedName>
</protein>
<dbReference type="PANTHER" id="PTHR22624">
    <property type="entry name" value="CYSTEINE PROTEASE ATG4"/>
    <property type="match status" value="1"/>
</dbReference>
<dbReference type="InterPro" id="IPR038765">
    <property type="entry name" value="Papain-like_cys_pep_sf"/>
</dbReference>
<keyword evidence="5 11" id="KW-0645">Protease</keyword>
<evidence type="ECO:0000256" key="3">
    <source>
        <dbReference type="ARBA" id="ARBA00022448"/>
    </source>
</evidence>
<sequence>MEFLTKITQQLGLVGEIDKVGSVFVLGEEYRPYIFKTQGKADDAETAFGSFLGNAQTNPQLLSDIETRIFFTYRTQFTPIPRDEEGPSPINLTLFFRDNPINTLENVLTDPDSFYSDIGWGCMIRTGQSLLANAIQRVKQTREFRVNLENIDIKEMSIIQWFQDDWKYPLSLHNFVKVEGKKSGMKPGQWFGPSSTARSIQSLINDFPDCGIDRCLISPQSADIYEDEMIRVFEENKRANVLLLFATRLGVNEINSIYWSDIFQILKSSYSVGIAGGKPSSSLYFFGYQNDYLFYLDPHQTQSSSLDMDDNSYYRSCHGHRFSKIHISETDPSMLLGMLISGKAEWDLFKDEFKNSRIIQFVASKPSDDIYEGVDLSPGSVSVHSIQSDLQDTGDYIDVGNFMSEKANSSQPSKNEEFENVKCKNQRILICENPSETEIEQVLVEDSTTDN</sequence>
<comment type="similarity">
    <text evidence="2 11">Belongs to the peptidase C54 family.</text>
</comment>
<keyword evidence="3" id="KW-0813">Transport</keyword>
<keyword evidence="8" id="KW-0653">Protein transport</keyword>
<comment type="function">
    <text evidence="11">Required for selective autophagic degradation of the nucleus (nucleophagy) as well as for mitophagy which contributes to regulate mitochondrial quantity and quality by eliminating the mitochondria to a basal level to fulfill cellular energy requirements and preventing excess ROS production.</text>
</comment>
<dbReference type="PANTHER" id="PTHR22624:SF49">
    <property type="entry name" value="CYSTEINE PROTEASE"/>
    <property type="match status" value="1"/>
</dbReference>
<keyword evidence="11" id="KW-0539">Nucleus</keyword>
<evidence type="ECO:0000256" key="2">
    <source>
        <dbReference type="ARBA" id="ARBA00010958"/>
    </source>
</evidence>
<dbReference type="Proteomes" id="UP000422736">
    <property type="component" value="Chromosome 5"/>
</dbReference>
<dbReference type="InterPro" id="IPR005078">
    <property type="entry name" value="Peptidase_C54"/>
</dbReference>
<reference evidence="13 14" key="2">
    <citation type="submission" date="2019-11" db="EMBL/GenBank/DDBJ databases">
        <authorList>
            <person name="Lu H."/>
        </authorList>
    </citation>
    <scope>NUCLEOTIDE SEQUENCE [LARGE SCALE GENOMIC DNA]</scope>
    <source>
        <strain evidence="13 14">FIM1</strain>
    </source>
</reference>
<reference evidence="13 14" key="1">
    <citation type="submission" date="2016-03" db="EMBL/GenBank/DDBJ databases">
        <title>How can Kluyveromyces marxianus grow so fast - potential evolutionary course in Saccharomyces Complex revealed by comparative genomics.</title>
        <authorList>
            <person name="Mo W."/>
            <person name="Lu W."/>
            <person name="Yang X."/>
            <person name="Qi J."/>
            <person name="Lv H."/>
        </authorList>
    </citation>
    <scope>NUCLEOTIDE SEQUENCE [LARGE SCALE GENOMIC DNA]</scope>
    <source>
        <strain evidence="13 14">FIM1</strain>
    </source>
</reference>
<dbReference type="Pfam" id="PF03416">
    <property type="entry name" value="Peptidase_C54"/>
    <property type="match status" value="1"/>
</dbReference>
<comment type="subcellular location">
    <subcellularLocation>
        <location evidence="11">Nucleus</location>
    </subcellularLocation>
    <subcellularLocation>
        <location evidence="11">Cytoplasm</location>
    </subcellularLocation>
    <subcellularLocation>
        <location evidence="1">Preautophagosomal structure</location>
    </subcellularLocation>
</comment>
<evidence type="ECO:0000313" key="14">
    <source>
        <dbReference type="Proteomes" id="UP000422736"/>
    </source>
</evidence>
<evidence type="ECO:0000256" key="10">
    <source>
        <dbReference type="ARBA" id="ARBA00029362"/>
    </source>
</evidence>
<evidence type="ECO:0000256" key="5">
    <source>
        <dbReference type="ARBA" id="ARBA00022670"/>
    </source>
</evidence>
<evidence type="ECO:0000259" key="12">
    <source>
        <dbReference type="Pfam" id="PF03416"/>
    </source>
</evidence>
<keyword evidence="14" id="KW-1185">Reference proteome</keyword>
<dbReference type="GO" id="GO:0008233">
    <property type="term" value="F:peptidase activity"/>
    <property type="evidence" value="ECO:0007669"/>
    <property type="project" value="UniProtKB-KW"/>
</dbReference>
<evidence type="ECO:0000256" key="1">
    <source>
        <dbReference type="ARBA" id="ARBA00004329"/>
    </source>
</evidence>
<gene>
    <name evidence="13" type="primary">ATG4</name>
    <name evidence="13" type="ORF">FIM1_3702</name>
</gene>
<evidence type="ECO:0000256" key="6">
    <source>
        <dbReference type="ARBA" id="ARBA00022801"/>
    </source>
</evidence>